<dbReference type="RefSeq" id="WP_250867040.1">
    <property type="nucleotide sequence ID" value="NZ_JAGSOI010000003.1"/>
</dbReference>
<dbReference type="Gene3D" id="1.10.10.10">
    <property type="entry name" value="Winged helix-like DNA-binding domain superfamily/Winged helix DNA-binding domain"/>
    <property type="match status" value="1"/>
</dbReference>
<dbReference type="SUPFAM" id="SSF49464">
    <property type="entry name" value="Carboxypeptidase regulatory domain-like"/>
    <property type="match status" value="1"/>
</dbReference>
<dbReference type="InterPro" id="IPR008969">
    <property type="entry name" value="CarboxyPept-like_regulatory"/>
</dbReference>
<evidence type="ECO:0000313" key="4">
    <source>
        <dbReference type="Proteomes" id="UP001056766"/>
    </source>
</evidence>
<dbReference type="Proteomes" id="UP001056766">
    <property type="component" value="Unassembled WGS sequence"/>
</dbReference>
<feature type="domain" description="HTH arsR-type" evidence="2">
    <location>
        <begin position="181"/>
        <end position="263"/>
    </location>
</feature>
<comment type="caution">
    <text evidence="3">The sequence shown here is derived from an EMBL/GenBank/DDBJ whole genome shotgun (WGS) entry which is preliminary data.</text>
</comment>
<keyword evidence="1" id="KW-1133">Transmembrane helix</keyword>
<dbReference type="Gene3D" id="2.60.40.1120">
    <property type="entry name" value="Carboxypeptidase-like, regulatory domain"/>
    <property type="match status" value="1"/>
</dbReference>
<feature type="transmembrane region" description="Helical" evidence="1">
    <location>
        <begin position="132"/>
        <end position="150"/>
    </location>
</feature>
<keyword evidence="4" id="KW-1185">Reference proteome</keyword>
<organism evidence="3 4">
    <name type="scientific">Methanococcoides seepicolus</name>
    <dbReference type="NCBI Taxonomy" id="2828780"/>
    <lineage>
        <taxon>Archaea</taxon>
        <taxon>Methanobacteriati</taxon>
        <taxon>Methanobacteriota</taxon>
        <taxon>Stenosarchaea group</taxon>
        <taxon>Methanomicrobia</taxon>
        <taxon>Methanosarcinales</taxon>
        <taxon>Methanosarcinaceae</taxon>
        <taxon>Methanococcoides</taxon>
    </lineage>
</organism>
<evidence type="ECO:0000256" key="1">
    <source>
        <dbReference type="SAM" id="Phobius"/>
    </source>
</evidence>
<reference evidence="3" key="1">
    <citation type="journal article" date="2021" name="mSystems">
        <title>Bacteria and Archaea Synergistically Convert Glycine Betaine to Biogenic Methane in the Formosa Cold Seep of the South China Sea.</title>
        <authorList>
            <person name="Li L."/>
            <person name="Zhang W."/>
            <person name="Zhang S."/>
            <person name="Song L."/>
            <person name="Sun Q."/>
            <person name="Zhang H."/>
            <person name="Xiang H."/>
            <person name="Dong X."/>
        </authorList>
    </citation>
    <scope>NUCLEOTIDE SEQUENCE</scope>
    <source>
        <strain evidence="3">LLY</strain>
    </source>
</reference>
<accession>A0A9E5DAQ6</accession>
<proteinExistence type="predicted"/>
<keyword evidence="1" id="KW-0812">Transmembrane</keyword>
<evidence type="ECO:0000259" key="2">
    <source>
        <dbReference type="PROSITE" id="PS50987"/>
    </source>
</evidence>
<dbReference type="InterPro" id="IPR011991">
    <property type="entry name" value="ArsR-like_HTH"/>
</dbReference>
<dbReference type="Pfam" id="PF24034">
    <property type="entry name" value="DUF7343"/>
    <property type="match status" value="1"/>
</dbReference>
<dbReference type="InterPro" id="IPR055767">
    <property type="entry name" value="DUF7343"/>
</dbReference>
<evidence type="ECO:0000313" key="3">
    <source>
        <dbReference type="EMBL" id="MCM1985663.1"/>
    </source>
</evidence>
<dbReference type="InterPro" id="IPR036390">
    <property type="entry name" value="WH_DNA-bd_sf"/>
</dbReference>
<dbReference type="AlphaFoldDB" id="A0A9E5DAQ6"/>
<keyword evidence="1" id="KW-0472">Membrane</keyword>
<dbReference type="GO" id="GO:0003700">
    <property type="term" value="F:DNA-binding transcription factor activity"/>
    <property type="evidence" value="ECO:0007669"/>
    <property type="project" value="InterPro"/>
</dbReference>
<reference evidence="3" key="2">
    <citation type="submission" date="2021-04" db="EMBL/GenBank/DDBJ databases">
        <authorList>
            <person name="Dong X."/>
        </authorList>
    </citation>
    <scope>NUCLEOTIDE SEQUENCE</scope>
    <source>
        <strain evidence="3">LLY</strain>
    </source>
</reference>
<sequence length="263" mass="29776">MKPITLIFWIAIILASMPLAGADSTATIHGVVYEWDTFEPTDNAYIEINTTPIQSIVPQYGIYSLELPPGNYLITATSYKENNLEYSTEVPLTITDNGTYVIDLLLMPVYSDIVESEQNEKQPATQTSSISIVSYLLLAIVLMVAIERTTSKAKKDKKRHHVEPEIEITEYSAPDHAEEVLSEDENMTYPEDMKDLPSDLQEIVKILLSNDGSITQKELRSKIDYSEGKVSMMLNDLEKKGWVEKIKQGRGNIIFLKDEHERE</sequence>
<dbReference type="CDD" id="cd00090">
    <property type="entry name" value="HTH_ARSR"/>
    <property type="match status" value="1"/>
</dbReference>
<dbReference type="PROSITE" id="PS50987">
    <property type="entry name" value="HTH_ARSR_2"/>
    <property type="match status" value="1"/>
</dbReference>
<dbReference type="InterPro" id="IPR036388">
    <property type="entry name" value="WH-like_DNA-bd_sf"/>
</dbReference>
<name>A0A9E5DAQ6_9EURY</name>
<protein>
    <submittedName>
        <fullName evidence="3">Winged helix-turn-helix transcriptional regulator</fullName>
    </submittedName>
</protein>
<dbReference type="SUPFAM" id="SSF46785">
    <property type="entry name" value="Winged helix' DNA-binding domain"/>
    <property type="match status" value="1"/>
</dbReference>
<dbReference type="InterPro" id="IPR001845">
    <property type="entry name" value="HTH_ArsR_DNA-bd_dom"/>
</dbReference>
<dbReference type="EMBL" id="JAGSOI010000003">
    <property type="protein sequence ID" value="MCM1985663.1"/>
    <property type="molecule type" value="Genomic_DNA"/>
</dbReference>
<gene>
    <name evidence="3" type="ORF">KDK67_01305</name>
</gene>